<feature type="transmembrane region" description="Helical" evidence="7">
    <location>
        <begin position="153"/>
        <end position="172"/>
    </location>
</feature>
<protein>
    <submittedName>
        <fullName evidence="8">Uncharacterized protein</fullName>
    </submittedName>
</protein>
<keyword evidence="3 7" id="KW-0812">Transmembrane</keyword>
<dbReference type="EMBL" id="CALNXI010000017">
    <property type="protein sequence ID" value="CAH3014986.1"/>
    <property type="molecule type" value="Genomic_DNA"/>
</dbReference>
<comment type="subcellular location">
    <subcellularLocation>
        <location evidence="1">Membrane</location>
        <topology evidence="1">Multi-pass membrane protein</topology>
    </subcellularLocation>
</comment>
<organism evidence="8 9">
    <name type="scientific">Porites evermanni</name>
    <dbReference type="NCBI Taxonomy" id="104178"/>
    <lineage>
        <taxon>Eukaryota</taxon>
        <taxon>Metazoa</taxon>
        <taxon>Cnidaria</taxon>
        <taxon>Anthozoa</taxon>
        <taxon>Hexacorallia</taxon>
        <taxon>Scleractinia</taxon>
        <taxon>Fungiina</taxon>
        <taxon>Poritidae</taxon>
        <taxon>Porites</taxon>
    </lineage>
</organism>
<evidence type="ECO:0000313" key="9">
    <source>
        <dbReference type="Proteomes" id="UP001159427"/>
    </source>
</evidence>
<dbReference type="PANTHER" id="PTHR10383">
    <property type="entry name" value="SERINE INCORPORATOR"/>
    <property type="match status" value="1"/>
</dbReference>
<feature type="transmembrane region" description="Helical" evidence="7">
    <location>
        <begin position="184"/>
        <end position="206"/>
    </location>
</feature>
<dbReference type="InterPro" id="IPR005016">
    <property type="entry name" value="TDE1/TMS"/>
</dbReference>
<keyword evidence="9" id="KW-1185">Reference proteome</keyword>
<dbReference type="Proteomes" id="UP001159427">
    <property type="component" value="Unassembled WGS sequence"/>
</dbReference>
<keyword evidence="4 7" id="KW-1133">Transmembrane helix</keyword>
<proteinExistence type="inferred from homology"/>
<feature type="transmembrane region" description="Helical" evidence="7">
    <location>
        <begin position="263"/>
        <end position="282"/>
    </location>
</feature>
<evidence type="ECO:0000256" key="7">
    <source>
        <dbReference type="SAM" id="Phobius"/>
    </source>
</evidence>
<comment type="caution">
    <text evidence="8">The sequence shown here is derived from an EMBL/GenBank/DDBJ whole genome shotgun (WGS) entry which is preliminary data.</text>
</comment>
<name>A0ABN8LDI0_9CNID</name>
<keyword evidence="5 7" id="KW-0472">Membrane</keyword>
<evidence type="ECO:0000256" key="1">
    <source>
        <dbReference type="ARBA" id="ARBA00004141"/>
    </source>
</evidence>
<reference evidence="8 9" key="1">
    <citation type="submission" date="2022-05" db="EMBL/GenBank/DDBJ databases">
        <authorList>
            <consortium name="Genoscope - CEA"/>
            <person name="William W."/>
        </authorList>
    </citation>
    <scope>NUCLEOTIDE SEQUENCE [LARGE SCALE GENOMIC DNA]</scope>
</reference>
<evidence type="ECO:0000256" key="4">
    <source>
        <dbReference type="ARBA" id="ARBA00022989"/>
    </source>
</evidence>
<feature type="transmembrane region" description="Helical" evidence="7">
    <location>
        <begin position="227"/>
        <end position="257"/>
    </location>
</feature>
<feature type="transmembrane region" description="Helical" evidence="7">
    <location>
        <begin position="294"/>
        <end position="313"/>
    </location>
</feature>
<accession>A0ABN8LDI0</accession>
<comment type="similarity">
    <text evidence="2">Belongs to the TDE1 family.</text>
</comment>
<evidence type="ECO:0000256" key="6">
    <source>
        <dbReference type="SAM" id="MobiDB-lite"/>
    </source>
</evidence>
<feature type="transmembrane region" description="Helical" evidence="7">
    <location>
        <begin position="112"/>
        <end position="132"/>
    </location>
</feature>
<sequence length="508" mass="57735">MASSTSHEIFVESPRSNETRSRESPGLQRHRIIDVVLNLCYKLDMVLCCSLHVCARFIQPCGRLRQSIFTRMSYIGLLFGACLLCGSLLTPRTRYNLGDNFCQNVSYYFCDILFSYAAVYRVLFLLAIYYFLQSLLLFGVCSSGERRAKINNGFWGVKILVLSLLTFLFLIIPHSEYAGEVWTFFGLNGGFAFIILQFVLLIDFVHAWNISCVERLEASTNYAQAKLWYIILWIPTLTLYTISIISVISFYILYAWAPGCHNNMFFITFNVYLCLAATYISVNPVVQEARPRSGLLQASVATTYNTFITWLALSNEPDDICNPSRDYLFPGTPFSNIQILLSLGFMFFVLIYACLRDVRAPQYGKLHPGPSSTPPLREDSEVPDANGTFVRTSALVDGGCVYDDEQEGVAYSYSFFQVLFCLASLFAMMTLTSWYRPEEGQRASVKLVCGWGAVWIRLSAAIFSTFIYIWTLIAPVIFPDSYRDLVFFQFMLGTYNHQTTRMKASPAK</sequence>
<feature type="transmembrane region" description="Helical" evidence="7">
    <location>
        <begin position="415"/>
        <end position="435"/>
    </location>
</feature>
<evidence type="ECO:0000256" key="3">
    <source>
        <dbReference type="ARBA" id="ARBA00022692"/>
    </source>
</evidence>
<evidence type="ECO:0000313" key="8">
    <source>
        <dbReference type="EMBL" id="CAH3014986.1"/>
    </source>
</evidence>
<feature type="region of interest" description="Disordered" evidence="6">
    <location>
        <begin position="1"/>
        <end position="23"/>
    </location>
</feature>
<evidence type="ECO:0000256" key="5">
    <source>
        <dbReference type="ARBA" id="ARBA00023136"/>
    </source>
</evidence>
<feature type="transmembrane region" description="Helical" evidence="7">
    <location>
        <begin position="333"/>
        <end position="355"/>
    </location>
</feature>
<feature type="transmembrane region" description="Helical" evidence="7">
    <location>
        <begin position="72"/>
        <end position="92"/>
    </location>
</feature>
<feature type="transmembrane region" description="Helical" evidence="7">
    <location>
        <begin position="455"/>
        <end position="478"/>
    </location>
</feature>
<dbReference type="PANTHER" id="PTHR10383:SF9">
    <property type="entry name" value="SERINE INCORPORATOR, ISOFORM F"/>
    <property type="match status" value="1"/>
</dbReference>
<evidence type="ECO:0000256" key="2">
    <source>
        <dbReference type="ARBA" id="ARBA00006665"/>
    </source>
</evidence>
<dbReference type="Pfam" id="PF03348">
    <property type="entry name" value="Serinc"/>
    <property type="match status" value="1"/>
</dbReference>
<gene>
    <name evidence="8" type="ORF">PEVE_00009981</name>
</gene>